<gene>
    <name evidence="11" type="ORF">COB67_12545</name>
</gene>
<evidence type="ECO:0000256" key="7">
    <source>
        <dbReference type="ARBA" id="ARBA00023014"/>
    </source>
</evidence>
<dbReference type="CDD" id="cd01335">
    <property type="entry name" value="Radical_SAM"/>
    <property type="match status" value="1"/>
</dbReference>
<dbReference type="EMBL" id="NVSR01000138">
    <property type="protein sequence ID" value="PCI23668.1"/>
    <property type="molecule type" value="Genomic_DNA"/>
</dbReference>
<dbReference type="AlphaFoldDB" id="A0A2A4SQY9"/>
<evidence type="ECO:0000259" key="10">
    <source>
        <dbReference type="PROSITE" id="PS51918"/>
    </source>
</evidence>
<dbReference type="SFLD" id="SFLDG01065">
    <property type="entry name" value="anaerobic_coproporphyrinogen-I"/>
    <property type="match status" value="1"/>
</dbReference>
<keyword evidence="7 9" id="KW-0411">Iron-sulfur</keyword>
<keyword evidence="8 9" id="KW-0143">Chaperone</keyword>
<dbReference type="SFLD" id="SFLDF00562">
    <property type="entry name" value="HemN-like__clustered_with_heat"/>
    <property type="match status" value="1"/>
</dbReference>
<evidence type="ECO:0000256" key="8">
    <source>
        <dbReference type="ARBA" id="ARBA00023186"/>
    </source>
</evidence>
<dbReference type="GO" id="GO:0006779">
    <property type="term" value="P:porphyrin-containing compound biosynthetic process"/>
    <property type="evidence" value="ECO:0007669"/>
    <property type="project" value="InterPro"/>
</dbReference>
<dbReference type="SUPFAM" id="SSF102114">
    <property type="entry name" value="Radical SAM enzymes"/>
    <property type="match status" value="1"/>
</dbReference>
<name>A0A2A4SQY9_9DELT</name>
<evidence type="ECO:0000256" key="1">
    <source>
        <dbReference type="ARBA" id="ARBA00006100"/>
    </source>
</evidence>
<dbReference type="InterPro" id="IPR034505">
    <property type="entry name" value="Coproporphyrinogen-III_oxidase"/>
</dbReference>
<keyword evidence="9" id="KW-0963">Cytoplasm</keyword>
<dbReference type="SFLD" id="SFLDS00029">
    <property type="entry name" value="Radical_SAM"/>
    <property type="match status" value="1"/>
</dbReference>
<evidence type="ECO:0000256" key="4">
    <source>
        <dbReference type="ARBA" id="ARBA00022691"/>
    </source>
</evidence>
<comment type="caution">
    <text evidence="11">The sequence shown here is derived from an EMBL/GenBank/DDBJ whole genome shotgun (WGS) entry which is preliminary data.</text>
</comment>
<evidence type="ECO:0000256" key="6">
    <source>
        <dbReference type="ARBA" id="ARBA00023004"/>
    </source>
</evidence>
<comment type="subcellular location">
    <subcellularLocation>
        <location evidence="9">Cytoplasm</location>
    </subcellularLocation>
</comment>
<evidence type="ECO:0000256" key="9">
    <source>
        <dbReference type="RuleBase" id="RU364116"/>
    </source>
</evidence>
<dbReference type="InterPro" id="IPR007197">
    <property type="entry name" value="rSAM"/>
</dbReference>
<evidence type="ECO:0000256" key="3">
    <source>
        <dbReference type="ARBA" id="ARBA00022617"/>
    </source>
</evidence>
<keyword evidence="9" id="KW-0004">4Fe-4S</keyword>
<dbReference type="PROSITE" id="PS51918">
    <property type="entry name" value="RADICAL_SAM"/>
    <property type="match status" value="1"/>
</dbReference>
<protein>
    <recommendedName>
        <fullName evidence="2 9">Heme chaperone HemW</fullName>
    </recommendedName>
</protein>
<keyword evidence="3 9" id="KW-0349">Heme</keyword>
<dbReference type="Proteomes" id="UP000218113">
    <property type="component" value="Unassembled WGS sequence"/>
</dbReference>
<proteinExistence type="inferred from homology"/>
<dbReference type="NCBIfam" id="TIGR00539">
    <property type="entry name" value="hemN_rel"/>
    <property type="match status" value="1"/>
</dbReference>
<keyword evidence="6 9" id="KW-0408">Iron</keyword>
<reference evidence="12" key="1">
    <citation type="submission" date="2017-08" db="EMBL/GenBank/DDBJ databases">
        <title>A dynamic microbial community with high functional redundancy inhabits the cold, oxic subseafloor aquifer.</title>
        <authorList>
            <person name="Tully B.J."/>
            <person name="Wheat C.G."/>
            <person name="Glazer B.T."/>
            <person name="Huber J.A."/>
        </authorList>
    </citation>
    <scope>NUCLEOTIDE SEQUENCE [LARGE SCALE GENOMIC DNA]</scope>
</reference>
<dbReference type="PANTHER" id="PTHR13932">
    <property type="entry name" value="COPROPORPHYRINIGEN III OXIDASE"/>
    <property type="match status" value="1"/>
</dbReference>
<dbReference type="PANTHER" id="PTHR13932:SF5">
    <property type="entry name" value="RADICAL S-ADENOSYL METHIONINE DOMAIN-CONTAINING PROTEIN 1, MITOCHONDRIAL"/>
    <property type="match status" value="1"/>
</dbReference>
<dbReference type="InterPro" id="IPR010723">
    <property type="entry name" value="HemN_C"/>
</dbReference>
<dbReference type="Pfam" id="PF06969">
    <property type="entry name" value="HemN_C"/>
    <property type="match status" value="1"/>
</dbReference>
<dbReference type="InterPro" id="IPR004559">
    <property type="entry name" value="HemW-like"/>
</dbReference>
<keyword evidence="4 9" id="KW-0949">S-adenosyl-L-methionine</keyword>
<dbReference type="GO" id="GO:0051539">
    <property type="term" value="F:4 iron, 4 sulfur cluster binding"/>
    <property type="evidence" value="ECO:0007669"/>
    <property type="project" value="UniProtKB-UniRule"/>
</dbReference>
<dbReference type="Gene3D" id="3.20.20.70">
    <property type="entry name" value="Aldolase class I"/>
    <property type="match status" value="1"/>
</dbReference>
<dbReference type="Pfam" id="PF04055">
    <property type="entry name" value="Radical_SAM"/>
    <property type="match status" value="1"/>
</dbReference>
<evidence type="ECO:0000313" key="12">
    <source>
        <dbReference type="Proteomes" id="UP000218113"/>
    </source>
</evidence>
<dbReference type="GO" id="GO:0005737">
    <property type="term" value="C:cytoplasm"/>
    <property type="evidence" value="ECO:0007669"/>
    <property type="project" value="UniProtKB-SubCell"/>
</dbReference>
<dbReference type="InterPro" id="IPR006638">
    <property type="entry name" value="Elp3/MiaA/NifB-like_rSAM"/>
</dbReference>
<dbReference type="InterPro" id="IPR058240">
    <property type="entry name" value="rSAM_sf"/>
</dbReference>
<comment type="function">
    <text evidence="9">Probably acts as a heme chaperone, transferring heme to an unknown acceptor. Binds one molecule of heme per monomer, possibly covalently. Binds 1 [4Fe-4S] cluster. The cluster is coordinated with 3 cysteines and an exchangeable S-adenosyl-L-methionine.</text>
</comment>
<comment type="similarity">
    <text evidence="1">Belongs to the anaerobic coproporphyrinogen-III oxidase family. HemW subfamily.</text>
</comment>
<dbReference type="SMART" id="SM00729">
    <property type="entry name" value="Elp3"/>
    <property type="match status" value="1"/>
</dbReference>
<feature type="domain" description="Radical SAM core" evidence="10">
    <location>
        <begin position="1"/>
        <end position="239"/>
    </location>
</feature>
<accession>A0A2A4SQY9</accession>
<keyword evidence="5 9" id="KW-0479">Metal-binding</keyword>
<organism evidence="11 12">
    <name type="scientific">SAR324 cluster bacterium</name>
    <dbReference type="NCBI Taxonomy" id="2024889"/>
    <lineage>
        <taxon>Bacteria</taxon>
        <taxon>Deltaproteobacteria</taxon>
        <taxon>SAR324 cluster</taxon>
    </lineage>
</organism>
<dbReference type="GO" id="GO:0004109">
    <property type="term" value="F:coproporphyrinogen oxidase activity"/>
    <property type="evidence" value="ECO:0007669"/>
    <property type="project" value="InterPro"/>
</dbReference>
<dbReference type="GO" id="GO:0046872">
    <property type="term" value="F:metal ion binding"/>
    <property type="evidence" value="ECO:0007669"/>
    <property type="project" value="UniProtKB-UniRule"/>
</dbReference>
<evidence type="ECO:0000313" key="11">
    <source>
        <dbReference type="EMBL" id="PCI23668.1"/>
    </source>
</evidence>
<evidence type="ECO:0000256" key="2">
    <source>
        <dbReference type="ARBA" id="ARBA00017228"/>
    </source>
</evidence>
<evidence type="ECO:0000256" key="5">
    <source>
        <dbReference type="ARBA" id="ARBA00022723"/>
    </source>
</evidence>
<sequence length="386" mass="45206">MKSIKVPAIYLHIPFCRTICPFCSFAILKDKADWHQTYLQLLEREIHLLQEQFSFDCSDMQTVYLGGGTPSRFTIQELGQTVRLLKHAFQIPDRTQWSIEANPDDLNLTYLEGLRTEGFDRISLGVQSFENQALRSLGRAHSAEQSRLAINLIREAGFQDLNLDLMFGYKGQSLSDLQRDLEEFQHWQPTHLSAYCLNIEEKTRFFRDPSWQAWQEEEDSLLFTMYQTLVQSLKKEGLQQYEVSNFSQQGFRSLQNEINWNGRNYLGIGMGAHSFIAPYRWGNVKRWKDYRQALEEGRLPQLFKENLSEEERRDEELMVQLRLTEGLDLKSFTSKYNLNLQERWQSKISLLTREGLMQQDNTYLRLTTKGLWMADEIAVTLAALLV</sequence>
<dbReference type="InterPro" id="IPR013785">
    <property type="entry name" value="Aldolase_TIM"/>
</dbReference>